<dbReference type="AlphaFoldDB" id="A0AAN7R992"/>
<keyword evidence="1" id="KW-0808">Transferase</keyword>
<evidence type="ECO:0000313" key="5">
    <source>
        <dbReference type="EMBL" id="KAK4792905.1"/>
    </source>
</evidence>
<dbReference type="PROSITE" id="PS51186">
    <property type="entry name" value="GNAT"/>
    <property type="match status" value="1"/>
</dbReference>
<evidence type="ECO:0000313" key="6">
    <source>
        <dbReference type="Proteomes" id="UP001346149"/>
    </source>
</evidence>
<dbReference type="Gene3D" id="3.40.630.30">
    <property type="match status" value="1"/>
</dbReference>
<organism evidence="5 6">
    <name type="scientific">Trapa natans</name>
    <name type="common">Water chestnut</name>
    <dbReference type="NCBI Taxonomy" id="22666"/>
    <lineage>
        <taxon>Eukaryota</taxon>
        <taxon>Viridiplantae</taxon>
        <taxon>Streptophyta</taxon>
        <taxon>Embryophyta</taxon>
        <taxon>Tracheophyta</taxon>
        <taxon>Spermatophyta</taxon>
        <taxon>Magnoliopsida</taxon>
        <taxon>eudicotyledons</taxon>
        <taxon>Gunneridae</taxon>
        <taxon>Pentapetalae</taxon>
        <taxon>rosids</taxon>
        <taxon>malvids</taxon>
        <taxon>Myrtales</taxon>
        <taxon>Lythraceae</taxon>
        <taxon>Trapa</taxon>
    </lineage>
</organism>
<name>A0AAN7R992_TRANT</name>
<proteinExistence type="inferred from homology"/>
<dbReference type="CDD" id="cd04301">
    <property type="entry name" value="NAT_SF"/>
    <property type="match status" value="1"/>
</dbReference>
<dbReference type="InterPro" id="IPR000182">
    <property type="entry name" value="GNAT_dom"/>
</dbReference>
<feature type="domain" description="N-acetyltransferase" evidence="4">
    <location>
        <begin position="20"/>
        <end position="168"/>
    </location>
</feature>
<gene>
    <name evidence="5" type="ORF">SAY86_023340</name>
</gene>
<evidence type="ECO:0000256" key="1">
    <source>
        <dbReference type="ARBA" id="ARBA00022679"/>
    </source>
</evidence>
<dbReference type="GO" id="GO:0031417">
    <property type="term" value="C:NatC complex"/>
    <property type="evidence" value="ECO:0007669"/>
    <property type="project" value="TreeGrafter"/>
</dbReference>
<dbReference type="EMBL" id="JAXQNO010000008">
    <property type="protein sequence ID" value="KAK4792905.1"/>
    <property type="molecule type" value="Genomic_DNA"/>
</dbReference>
<dbReference type="SUPFAM" id="SSF55729">
    <property type="entry name" value="Acyl-CoA N-acyltransferases (Nat)"/>
    <property type="match status" value="1"/>
</dbReference>
<evidence type="ECO:0000256" key="2">
    <source>
        <dbReference type="ARBA" id="ARBA00023315"/>
    </source>
</evidence>
<dbReference type="FunFam" id="3.40.630.30:FF:000051">
    <property type="entry name" value="N-alpha-acetyltransferase MAK3 isoform A"/>
    <property type="match status" value="1"/>
</dbReference>
<evidence type="ECO:0000256" key="3">
    <source>
        <dbReference type="ARBA" id="ARBA00024025"/>
    </source>
</evidence>
<comment type="caution">
    <text evidence="5">The sequence shown here is derived from an EMBL/GenBank/DDBJ whole genome shotgun (WGS) entry which is preliminary data.</text>
</comment>
<keyword evidence="6" id="KW-1185">Reference proteome</keyword>
<keyword evidence="2" id="KW-0012">Acyltransferase</keyword>
<dbReference type="GO" id="GO:0004596">
    <property type="term" value="F:protein-N-terminal amino-acid acetyltransferase activity"/>
    <property type="evidence" value="ECO:0007669"/>
    <property type="project" value="InterPro"/>
</dbReference>
<accession>A0AAN7R992</accession>
<dbReference type="InterPro" id="IPR016181">
    <property type="entry name" value="Acyl_CoA_acyltransferase"/>
</dbReference>
<evidence type="ECO:0000259" key="4">
    <source>
        <dbReference type="PROSITE" id="PS51186"/>
    </source>
</evidence>
<reference evidence="5 6" key="1">
    <citation type="journal article" date="2023" name="Hortic Res">
        <title>Pangenome of water caltrop reveals structural variations and asymmetric subgenome divergence after allopolyploidization.</title>
        <authorList>
            <person name="Zhang X."/>
            <person name="Chen Y."/>
            <person name="Wang L."/>
            <person name="Yuan Y."/>
            <person name="Fang M."/>
            <person name="Shi L."/>
            <person name="Lu R."/>
            <person name="Comes H.P."/>
            <person name="Ma Y."/>
            <person name="Chen Y."/>
            <person name="Huang G."/>
            <person name="Zhou Y."/>
            <person name="Zheng Z."/>
            <person name="Qiu Y."/>
        </authorList>
    </citation>
    <scope>NUCLEOTIDE SEQUENCE [LARGE SCALE GENOMIC DNA]</scope>
    <source>
        <strain evidence="5">F231</strain>
    </source>
</reference>
<protein>
    <recommendedName>
        <fullName evidence="4">N-acetyltransferase domain-containing protein</fullName>
    </recommendedName>
</protein>
<dbReference type="InterPro" id="IPR044542">
    <property type="entry name" value="NAA30-like"/>
</dbReference>
<comment type="similarity">
    <text evidence="3">Belongs to the acetyltransferase family. MAK3 subfamily.</text>
</comment>
<dbReference type="Proteomes" id="UP001346149">
    <property type="component" value="Unassembled WGS sequence"/>
</dbReference>
<dbReference type="Pfam" id="PF00583">
    <property type="entry name" value="Acetyltransf_1"/>
    <property type="match status" value="1"/>
</dbReference>
<sequence length="196" mass="22230">MEAGVSGEGDEKVDFELPEIKYVCYGGEHHLPLIMSLVDQELSEPYSIFTYRYFVYLWPQLSFLAFHKEKCVGTVVCKMGEHRSTVRGYIAMLVVIKPYRGKGIATELVSRSIRVMQESGCDEVALEAEVTNKGALALYGRLGFIRAKRLFRYYLNGVDAFRLKLLFPQPQIHPTLLQAAQENSIQISSETSKESH</sequence>
<dbReference type="PANTHER" id="PTHR45896">
    <property type="entry name" value="N-ALPHA-ACETYLTRANSFERASE 30"/>
    <property type="match status" value="1"/>
</dbReference>
<dbReference type="PANTHER" id="PTHR45896:SF1">
    <property type="entry name" value="N-ALPHA-ACETYLTRANSFERASE 30"/>
    <property type="match status" value="1"/>
</dbReference>